<dbReference type="InterPro" id="IPR000581">
    <property type="entry name" value="ILV_EDD_N"/>
</dbReference>
<dbReference type="InterPro" id="IPR004786">
    <property type="entry name" value="6-phosphgluc_deHydtase"/>
</dbReference>
<dbReference type="RefSeq" id="WP_134384657.1">
    <property type="nucleotide sequence ID" value="NZ_BMWW01000001.1"/>
</dbReference>
<evidence type="ECO:0000256" key="7">
    <source>
        <dbReference type="ARBA" id="ARBA00023239"/>
    </source>
</evidence>
<keyword evidence="7 9" id="KW-0456">Lyase</keyword>
<dbReference type="PROSITE" id="PS00886">
    <property type="entry name" value="ILVD_EDD_1"/>
    <property type="match status" value="1"/>
</dbReference>
<evidence type="ECO:0000259" key="11">
    <source>
        <dbReference type="Pfam" id="PF00920"/>
    </source>
</evidence>
<comment type="similarity">
    <text evidence="1 9">Belongs to the IlvD/Edd family.</text>
</comment>
<comment type="function">
    <text evidence="9">Catalyzes the dehydration of 6-phospho-D-gluconate to 2-dehydro-3-deoxy-6-phospho-D-gluconate.</text>
</comment>
<evidence type="ECO:0000256" key="5">
    <source>
        <dbReference type="ARBA" id="ARBA00023014"/>
    </source>
</evidence>
<comment type="pathway">
    <text evidence="9">Carbohydrate metabolism; Entner-Doudoroff pathway.</text>
</comment>
<dbReference type="GO" id="GO:0046872">
    <property type="term" value="F:metal ion binding"/>
    <property type="evidence" value="ECO:0007669"/>
    <property type="project" value="UniProtKB-KW"/>
</dbReference>
<dbReference type="InterPro" id="IPR042096">
    <property type="entry name" value="Dihydro-acid_dehy_C"/>
</dbReference>
<dbReference type="Proteomes" id="UP000619512">
    <property type="component" value="Unassembled WGS sequence"/>
</dbReference>
<dbReference type="Pfam" id="PF00920">
    <property type="entry name" value="ILVD_EDD_N"/>
    <property type="match status" value="1"/>
</dbReference>
<dbReference type="InterPro" id="IPR037237">
    <property type="entry name" value="IlvD/EDD_N"/>
</dbReference>
<evidence type="ECO:0000259" key="12">
    <source>
        <dbReference type="Pfam" id="PF24877"/>
    </source>
</evidence>
<organism evidence="13 16">
    <name type="scientific">Pseudoduganella plicata</name>
    <dbReference type="NCBI Taxonomy" id="321984"/>
    <lineage>
        <taxon>Bacteria</taxon>
        <taxon>Pseudomonadati</taxon>
        <taxon>Pseudomonadota</taxon>
        <taxon>Betaproteobacteria</taxon>
        <taxon>Burkholderiales</taxon>
        <taxon>Oxalobacteraceae</taxon>
        <taxon>Telluria group</taxon>
        <taxon>Pseudoduganella</taxon>
    </lineage>
</organism>
<protein>
    <recommendedName>
        <fullName evidence="9 10">Phosphogluconate dehydratase</fullName>
        <ecNumber evidence="9 10">4.2.1.12</ecNumber>
    </recommendedName>
</protein>
<reference evidence="13" key="3">
    <citation type="submission" date="2022-12" db="EMBL/GenBank/DDBJ databases">
        <authorList>
            <person name="Sun Q."/>
            <person name="Kim S."/>
        </authorList>
    </citation>
    <scope>NUCLEOTIDE SEQUENCE</scope>
    <source>
        <strain evidence="13">KCTC 12344</strain>
    </source>
</reference>
<evidence type="ECO:0000256" key="4">
    <source>
        <dbReference type="ARBA" id="ARBA00023004"/>
    </source>
</evidence>
<dbReference type="Pfam" id="PF24877">
    <property type="entry name" value="ILV_EDD_C"/>
    <property type="match status" value="1"/>
</dbReference>
<dbReference type="GO" id="GO:0009255">
    <property type="term" value="P:Entner-Doudoroff pathway through 6-phosphogluconate"/>
    <property type="evidence" value="ECO:0007669"/>
    <property type="project" value="UniProtKB-UniRule"/>
</dbReference>
<evidence type="ECO:0000256" key="3">
    <source>
        <dbReference type="ARBA" id="ARBA00022723"/>
    </source>
</evidence>
<feature type="binding site" evidence="9">
    <location>
        <position position="156"/>
    </location>
    <ligand>
        <name>[4Fe-4S] cluster</name>
        <dbReference type="ChEBI" id="CHEBI:49883"/>
    </ligand>
</feature>
<dbReference type="GO" id="GO:0019521">
    <property type="term" value="P:D-gluconate metabolic process"/>
    <property type="evidence" value="ECO:0007669"/>
    <property type="project" value="UniProtKB-KW"/>
</dbReference>
<keyword evidence="15" id="KW-1185">Reference proteome</keyword>
<evidence type="ECO:0000256" key="6">
    <source>
        <dbReference type="ARBA" id="ARBA00023064"/>
    </source>
</evidence>
<dbReference type="GO" id="GO:0005829">
    <property type="term" value="C:cytosol"/>
    <property type="evidence" value="ECO:0007669"/>
    <property type="project" value="TreeGrafter"/>
</dbReference>
<dbReference type="GO" id="GO:0004456">
    <property type="term" value="F:phosphogluconate dehydratase activity"/>
    <property type="evidence" value="ECO:0007669"/>
    <property type="project" value="UniProtKB-UniRule"/>
</dbReference>
<keyword evidence="8 9" id="KW-0119">Carbohydrate metabolism</keyword>
<dbReference type="Gene3D" id="3.50.30.80">
    <property type="entry name" value="IlvD/EDD C-terminal domain-like"/>
    <property type="match status" value="1"/>
</dbReference>
<keyword evidence="5 9" id="KW-0411">Iron-sulfur</keyword>
<dbReference type="HAMAP" id="MF_02094">
    <property type="entry name" value="Edd"/>
    <property type="match status" value="1"/>
</dbReference>
<proteinExistence type="inferred from homology"/>
<feature type="domain" description="Dihydroxy-acid/6-phosphogluconate dehydratase N-terminal" evidence="11">
    <location>
        <begin position="67"/>
        <end position="382"/>
    </location>
</feature>
<dbReference type="PANTHER" id="PTHR43661">
    <property type="entry name" value="D-XYLONATE DEHYDRATASE"/>
    <property type="match status" value="1"/>
</dbReference>
<dbReference type="SUPFAM" id="SSF143975">
    <property type="entry name" value="IlvD/EDD N-terminal domain-like"/>
    <property type="match status" value="1"/>
</dbReference>
<dbReference type="InterPro" id="IPR020558">
    <property type="entry name" value="DiOHA_6PGluconate_deHydtase_CS"/>
</dbReference>
<reference evidence="13" key="1">
    <citation type="journal article" date="2014" name="Int. J. Syst. Evol. Microbiol.">
        <title>Complete genome sequence of Corynebacterium casei LMG S-19264T (=DSM 44701T), isolated from a smear-ripened cheese.</title>
        <authorList>
            <consortium name="US DOE Joint Genome Institute (JGI-PGF)"/>
            <person name="Walter F."/>
            <person name="Albersmeier A."/>
            <person name="Kalinowski J."/>
            <person name="Ruckert C."/>
        </authorList>
    </citation>
    <scope>NUCLEOTIDE SEQUENCE</scope>
    <source>
        <strain evidence="13">KCTC 12344</strain>
    </source>
</reference>
<evidence type="ECO:0000256" key="1">
    <source>
        <dbReference type="ARBA" id="ARBA00006486"/>
    </source>
</evidence>
<evidence type="ECO:0000313" key="13">
    <source>
        <dbReference type="EMBL" id="GGY75719.1"/>
    </source>
</evidence>
<feature type="binding site" evidence="9">
    <location>
        <position position="223"/>
    </location>
    <ligand>
        <name>[4Fe-4S] cluster</name>
        <dbReference type="ChEBI" id="CHEBI:49883"/>
    </ligand>
</feature>
<dbReference type="PROSITE" id="PS00887">
    <property type="entry name" value="ILVD_EDD_2"/>
    <property type="match status" value="1"/>
</dbReference>
<dbReference type="NCBIfam" id="TIGR01196">
    <property type="entry name" value="edd"/>
    <property type="match status" value="1"/>
</dbReference>
<comment type="cofactor">
    <cofactor evidence="9">
        <name>[4Fe-4S] cluster</name>
        <dbReference type="ChEBI" id="CHEBI:49883"/>
    </cofactor>
    <text evidence="9">Binds 1 [4Fe-4S] cluster.</text>
</comment>
<comment type="catalytic activity">
    <reaction evidence="9">
        <text>6-phospho-D-gluconate = 2-dehydro-3-deoxy-6-phospho-D-gluconate + H2O</text>
        <dbReference type="Rhea" id="RHEA:17277"/>
        <dbReference type="ChEBI" id="CHEBI:15377"/>
        <dbReference type="ChEBI" id="CHEBI:57569"/>
        <dbReference type="ChEBI" id="CHEBI:58759"/>
        <dbReference type="EC" id="4.2.1.12"/>
    </reaction>
</comment>
<evidence type="ECO:0000313" key="15">
    <source>
        <dbReference type="Proteomes" id="UP000294359"/>
    </source>
</evidence>
<sequence length="640" mass="67272">MALHPVLEKVTARIVARSRPSRGAYLAHLEAARVKGPQRGSLSCTNLAHGFAAFPANDKLILKEVKKASVAIVSSYNDMLSAHQPFEYFPKIIKDAVRDVGAVAQFAGGVPAMCDGVTQGQPGMELSLFSRDAIAMGTAIALSHNMFDSAVYLGICDKIVPGLLIGALHFGHLPAVFIPGGPMTSGLSNKEKAAIRQRYAQGKATREELLEGEAKSYHGAGTCTFYGTANSNQMLMEVMGLHLPGAAFITPGTELRDALTAAAAQRAALISEQGDEYIPVGHIVDEKCIVNAVVALLATGGSTNHTLHLPAIAKAAGIVIDWDDFNDLSAVVPLLARIYPNGDADVNHFHAAGGTGFVIRELLDAGLLHEDVTTIMGKGLRNHCKEPFLAEGGKGVVFKDSPAVSGDLNVVRPASEPFSKDGGMVLVDGNLGRAVMKVSAVKVEHRSVEAPALVFNSQEDFMAAYKAGQLDRDFVAVLRFQGPRANGMPELHALTPALANLQDAGRKVALVTDGRMSGASGKVPAAIHVSPEILAGGPLGLVRDGDIIHLDAATGVLEAKVDSKEWHARAQAQADLTPSHVGMGRELFGMFRATVSAAEQGATTFGLPSPRDTTVELHGGDNVGNTVPGSDEDFLVKKAP</sequence>
<dbReference type="Proteomes" id="UP000294359">
    <property type="component" value="Chromosome"/>
</dbReference>
<evidence type="ECO:0000313" key="14">
    <source>
        <dbReference type="EMBL" id="QBQ36374.1"/>
    </source>
</evidence>
<dbReference type="EMBL" id="CP038026">
    <property type="protein sequence ID" value="QBQ36374.1"/>
    <property type="molecule type" value="Genomic_DNA"/>
</dbReference>
<name>A0A4P7BCV8_9BURK</name>
<dbReference type="GO" id="GO:0051539">
    <property type="term" value="F:4 iron, 4 sulfur cluster binding"/>
    <property type="evidence" value="ECO:0007669"/>
    <property type="project" value="UniProtKB-UniRule"/>
</dbReference>
<dbReference type="PANTHER" id="PTHR43661:SF1">
    <property type="entry name" value="PHOSPHOGLUCONATE DEHYDRATASE"/>
    <property type="match status" value="1"/>
</dbReference>
<dbReference type="AlphaFoldDB" id="A0A4P7BCV8"/>
<evidence type="ECO:0000256" key="2">
    <source>
        <dbReference type="ARBA" id="ARBA00022485"/>
    </source>
</evidence>
<dbReference type="SUPFAM" id="SSF52016">
    <property type="entry name" value="LeuD/IlvD-like"/>
    <property type="match status" value="1"/>
</dbReference>
<gene>
    <name evidence="9 13" type="primary">edd</name>
    <name evidence="14" type="ORF">E1742_09525</name>
    <name evidence="13" type="ORF">GCM10007388_05330</name>
</gene>
<keyword evidence="2 9" id="KW-0004">4Fe-4S</keyword>
<evidence type="ECO:0000313" key="16">
    <source>
        <dbReference type="Proteomes" id="UP000619512"/>
    </source>
</evidence>
<evidence type="ECO:0000256" key="10">
    <source>
        <dbReference type="NCBIfam" id="TIGR01196"/>
    </source>
</evidence>
<evidence type="ECO:0000256" key="9">
    <source>
        <dbReference type="HAMAP-Rule" id="MF_02094"/>
    </source>
</evidence>
<reference evidence="14 15" key="2">
    <citation type="submission" date="2019-03" db="EMBL/GenBank/DDBJ databases">
        <title>Draft Genome Sequences of Six Type Strains of the Genus Massilia.</title>
        <authorList>
            <person name="Miess H."/>
            <person name="Frediansyhah A."/>
            <person name="Gross H."/>
        </authorList>
    </citation>
    <scope>NUCLEOTIDE SEQUENCE [LARGE SCALE GENOMIC DNA]</scope>
    <source>
        <strain evidence="14 15">DSM 17505</strain>
    </source>
</reference>
<feature type="domain" description="Dihydroxy-acid/6-phosphogluconate dehydratase C-terminal" evidence="12">
    <location>
        <begin position="409"/>
        <end position="602"/>
    </location>
</feature>
<keyword evidence="3 9" id="KW-0479">Metal-binding</keyword>
<dbReference type="OrthoDB" id="9807077at2"/>
<accession>A0A4P7BCV8</accession>
<dbReference type="InterPro" id="IPR056740">
    <property type="entry name" value="ILV_EDD_C"/>
</dbReference>
<dbReference type="EC" id="4.2.1.12" evidence="9 10"/>
<dbReference type="EMBL" id="BMWW01000001">
    <property type="protein sequence ID" value="GGY75719.1"/>
    <property type="molecule type" value="Genomic_DNA"/>
</dbReference>
<keyword evidence="4 9" id="KW-0408">Iron</keyword>
<keyword evidence="6 9" id="KW-0311">Gluconate utilization</keyword>
<evidence type="ECO:0000256" key="8">
    <source>
        <dbReference type="ARBA" id="ARBA00023277"/>
    </source>
</evidence>
<dbReference type="FunFam" id="3.50.30.80:FF:000001">
    <property type="entry name" value="Dihydroxy-acid dehydratase"/>
    <property type="match status" value="1"/>
</dbReference>